<name>A0AAN7Y8T3_9EURO</name>
<protein>
    <submittedName>
        <fullName evidence="2">Uncharacterized protein</fullName>
    </submittedName>
</protein>
<feature type="region of interest" description="Disordered" evidence="1">
    <location>
        <begin position="1"/>
        <end position="90"/>
    </location>
</feature>
<feature type="compositionally biased region" description="Polar residues" evidence="1">
    <location>
        <begin position="70"/>
        <end position="89"/>
    </location>
</feature>
<dbReference type="AlphaFoldDB" id="A0AAN7Y8T3"/>
<feature type="compositionally biased region" description="Polar residues" evidence="1">
    <location>
        <begin position="349"/>
        <end position="366"/>
    </location>
</feature>
<dbReference type="Proteomes" id="UP001309876">
    <property type="component" value="Unassembled WGS sequence"/>
</dbReference>
<proteinExistence type="predicted"/>
<keyword evidence="3" id="KW-1185">Reference proteome</keyword>
<feature type="compositionally biased region" description="Low complexity" evidence="1">
    <location>
        <begin position="199"/>
        <end position="218"/>
    </location>
</feature>
<organism evidence="2 3">
    <name type="scientific">Lithohypha guttulata</name>
    <dbReference type="NCBI Taxonomy" id="1690604"/>
    <lineage>
        <taxon>Eukaryota</taxon>
        <taxon>Fungi</taxon>
        <taxon>Dikarya</taxon>
        <taxon>Ascomycota</taxon>
        <taxon>Pezizomycotina</taxon>
        <taxon>Eurotiomycetes</taxon>
        <taxon>Chaetothyriomycetidae</taxon>
        <taxon>Chaetothyriales</taxon>
        <taxon>Trichomeriaceae</taxon>
        <taxon>Lithohypha</taxon>
    </lineage>
</organism>
<reference evidence="2 3" key="1">
    <citation type="submission" date="2023-08" db="EMBL/GenBank/DDBJ databases">
        <title>Black Yeasts Isolated from many extreme environments.</title>
        <authorList>
            <person name="Coleine C."/>
            <person name="Stajich J.E."/>
            <person name="Selbmann L."/>
        </authorList>
    </citation>
    <scope>NUCLEOTIDE SEQUENCE [LARGE SCALE GENOMIC DNA]</scope>
    <source>
        <strain evidence="2 3">CCFEE 5910</strain>
    </source>
</reference>
<accession>A0AAN7Y8T3</accession>
<feature type="compositionally biased region" description="Polar residues" evidence="1">
    <location>
        <begin position="443"/>
        <end position="464"/>
    </location>
</feature>
<sequence>MSTNPFRQTNPPKDQLTRSGESRRVVLDGGRPLNTASELSLDTKIPPSSLDRHVSFASPPVDSTIPAASYPSSPESTRSPPWQSSQPATPNYRAAFQHDPFEDLGRAIEDRTIEEARTNAQGNTRGSTIAYQDPVRDTLSRFAAAPPHLHPQSSIAAHTQPGLAGRQSLDVDAFKRLLLTGERGTVTDSTATQSTYVLNDNSSSTDTISISQSSTAESSSRDTDGTPTLSPGHDRSSSHVPRNEIGTSTSAQRVPPPAPAPRRAKSVKSKPGVVMNSPATSSEPSEVIDTQEAAFKRPPTPPLSRHHSQQVSAFHTSEAIDIPTNLDRRTEHQGVNQRAPPPPLPPGRRQQSSIQRTPSDDTTPTYGNEVETAASLSSRRSSYDRPLPPVSRNSSISTKRQSLGLTNTPPIPPPRRGRGSSRTSMDSFRPSPSDVMSKDTDVENSLSRTGTTQPNVKDRSNLTSSNASSILSELANLQKEVDAARRGSGR</sequence>
<dbReference type="EMBL" id="JAVRRJ010000009">
    <property type="protein sequence ID" value="KAK5081628.1"/>
    <property type="molecule type" value="Genomic_DNA"/>
</dbReference>
<feature type="compositionally biased region" description="Polar residues" evidence="1">
    <location>
        <begin position="391"/>
        <end position="408"/>
    </location>
</feature>
<evidence type="ECO:0000313" key="2">
    <source>
        <dbReference type="EMBL" id="KAK5081628.1"/>
    </source>
</evidence>
<feature type="compositionally biased region" description="Polar residues" evidence="1">
    <location>
        <begin position="1"/>
        <end position="12"/>
    </location>
</feature>
<gene>
    <name evidence="2" type="ORF">LTR05_007761</name>
</gene>
<comment type="caution">
    <text evidence="2">The sequence shown here is derived from an EMBL/GenBank/DDBJ whole genome shotgun (WGS) entry which is preliminary data.</text>
</comment>
<feature type="region of interest" description="Disordered" evidence="1">
    <location>
        <begin position="197"/>
        <end position="464"/>
    </location>
</feature>
<evidence type="ECO:0000256" key="1">
    <source>
        <dbReference type="SAM" id="MobiDB-lite"/>
    </source>
</evidence>
<evidence type="ECO:0000313" key="3">
    <source>
        <dbReference type="Proteomes" id="UP001309876"/>
    </source>
</evidence>